<organism evidence="11 12">
    <name type="scientific">Letharia columbiana</name>
    <dbReference type="NCBI Taxonomy" id="112416"/>
    <lineage>
        <taxon>Eukaryota</taxon>
        <taxon>Fungi</taxon>
        <taxon>Dikarya</taxon>
        <taxon>Ascomycota</taxon>
        <taxon>Pezizomycotina</taxon>
        <taxon>Lecanoromycetes</taxon>
        <taxon>OSLEUM clade</taxon>
        <taxon>Lecanoromycetidae</taxon>
        <taxon>Lecanorales</taxon>
        <taxon>Lecanorineae</taxon>
        <taxon>Parmeliaceae</taxon>
        <taxon>Letharia</taxon>
    </lineage>
</organism>
<dbReference type="PROSITE" id="PS50005">
    <property type="entry name" value="TPR"/>
    <property type="match status" value="4"/>
</dbReference>
<dbReference type="FunFam" id="1.25.40.10:FF:000180">
    <property type="entry name" value="Related to UDP-N-acetylglucosaminyltransferase"/>
    <property type="match status" value="1"/>
</dbReference>
<dbReference type="InterPro" id="IPR029489">
    <property type="entry name" value="OGT/SEC/SPY_C"/>
</dbReference>
<feature type="repeat" description="TPR" evidence="8">
    <location>
        <begin position="957"/>
        <end position="990"/>
    </location>
</feature>
<proteinExistence type="inferred from homology"/>
<dbReference type="FunFam" id="3.40.50.2000:FF:000110">
    <property type="entry name" value="UDP-N-acetylglucosaminyltransferase protein"/>
    <property type="match status" value="1"/>
</dbReference>
<keyword evidence="6" id="KW-0677">Repeat</keyword>
<evidence type="ECO:0000313" key="11">
    <source>
        <dbReference type="EMBL" id="KAF6240394.1"/>
    </source>
</evidence>
<dbReference type="FunFam" id="1.25.40.10:FF:000552">
    <property type="entry name" value="UDP-N-acetylglucosaminyltransferase (AFU_orthologue AFUA_1G03380)"/>
    <property type="match status" value="1"/>
</dbReference>
<comment type="similarity">
    <text evidence="2">Belongs to the glycosyltransferase 41 family. O-GlcNAc transferase subfamily.</text>
</comment>
<evidence type="ECO:0000256" key="9">
    <source>
        <dbReference type="SAM" id="MobiDB-lite"/>
    </source>
</evidence>
<dbReference type="Pfam" id="PF13432">
    <property type="entry name" value="TPR_16"/>
    <property type="match status" value="1"/>
</dbReference>
<dbReference type="Pfam" id="PF14559">
    <property type="entry name" value="TPR_19"/>
    <property type="match status" value="1"/>
</dbReference>
<evidence type="ECO:0000256" key="7">
    <source>
        <dbReference type="ARBA" id="ARBA00022803"/>
    </source>
</evidence>
<evidence type="ECO:0000313" key="12">
    <source>
        <dbReference type="Proteomes" id="UP000578531"/>
    </source>
</evidence>
<feature type="domain" description="O-GlcNAc transferase C-terminal" evidence="10">
    <location>
        <begin position="1187"/>
        <end position="1371"/>
    </location>
</feature>
<feature type="compositionally biased region" description="Polar residues" evidence="9">
    <location>
        <begin position="65"/>
        <end position="86"/>
    </location>
</feature>
<keyword evidence="4" id="KW-0328">Glycosyltransferase</keyword>
<dbReference type="SMART" id="SM00028">
    <property type="entry name" value="TPR"/>
    <property type="match status" value="5"/>
</dbReference>
<name>A0A8H6G4C7_9LECA</name>
<dbReference type="RefSeq" id="XP_037169663.1">
    <property type="nucleotide sequence ID" value="XM_037303941.1"/>
</dbReference>
<evidence type="ECO:0000256" key="1">
    <source>
        <dbReference type="ARBA" id="ARBA00004922"/>
    </source>
</evidence>
<dbReference type="Proteomes" id="UP000578531">
    <property type="component" value="Unassembled WGS sequence"/>
</dbReference>
<dbReference type="InterPro" id="IPR011990">
    <property type="entry name" value="TPR-like_helical_dom_sf"/>
</dbReference>
<dbReference type="GeneID" id="59283679"/>
<evidence type="ECO:0000259" key="10">
    <source>
        <dbReference type="Pfam" id="PF13844"/>
    </source>
</evidence>
<dbReference type="PANTHER" id="PTHR44998:SF1">
    <property type="entry name" value="UDP-N-ACETYLGLUCOSAMINE--PEPTIDE N-ACETYLGLUCOSAMINYLTRANSFERASE 110 KDA SUBUNIT"/>
    <property type="match status" value="1"/>
</dbReference>
<gene>
    <name evidence="11" type="ORF">HO173_002005</name>
</gene>
<dbReference type="GO" id="GO:0006493">
    <property type="term" value="P:protein O-linked glycosylation"/>
    <property type="evidence" value="ECO:0007669"/>
    <property type="project" value="TreeGrafter"/>
</dbReference>
<dbReference type="Gene3D" id="3.40.50.2000">
    <property type="entry name" value="Glycogen Phosphorylase B"/>
    <property type="match status" value="1"/>
</dbReference>
<evidence type="ECO:0000256" key="3">
    <source>
        <dbReference type="ARBA" id="ARBA00011970"/>
    </source>
</evidence>
<dbReference type="PANTHER" id="PTHR44998">
    <property type="match status" value="1"/>
</dbReference>
<evidence type="ECO:0000256" key="4">
    <source>
        <dbReference type="ARBA" id="ARBA00022676"/>
    </source>
</evidence>
<feature type="repeat" description="TPR" evidence="8">
    <location>
        <begin position="620"/>
        <end position="653"/>
    </location>
</feature>
<comment type="pathway">
    <text evidence="1">Protein modification; protein glycosylation.</text>
</comment>
<feature type="compositionally biased region" description="Low complexity" evidence="9">
    <location>
        <begin position="7"/>
        <end position="16"/>
    </location>
</feature>
<dbReference type="GO" id="GO:0097363">
    <property type="term" value="F:protein O-acetylglucosaminyltransferase activity"/>
    <property type="evidence" value="ECO:0007669"/>
    <property type="project" value="UniProtKB-EC"/>
</dbReference>
<feature type="repeat" description="TPR" evidence="8">
    <location>
        <begin position="586"/>
        <end position="619"/>
    </location>
</feature>
<dbReference type="EC" id="2.4.1.255" evidence="3"/>
<sequence length="1674" mass="186060">MFSEVAHQQQQHHFQQSLYSPRHNESKDVQSAHFESSPQLNQPSQMRHATFRQRLEKPHQYPRSLRSSLAMSQQIPPRTQYTSTSEASEHMLRRKTPNGTLAAGYDGSPVEWTKRPHATKHLLLPVSNASSQTTYPYPLAQGFTEPSAPQNAHFVNSRAGEQQRAQKLNSNVPSNTTVQGARSSDEVKVDSGWRSNSVPPAGLDSVLDQSYSHHHHYNLAGSQHVPTVLQPMWPPCLGPTSIHSPGPYGPYWPDGAFEPYRPAPLRDPRFQYQKPEPTVDLSTPQLPAVSHYGQWLQAHSDSQYTQVTDPSVIPASVLDERTHEILASPNHVHDSVNNVSPIFNNHAAATTQQQHSIPLAYRNKPSAWKDQSARTFSEIYSHPGLASSGYCTPSMPSHHDPAVSNSNAHFREKVLMWAHRIYGGLLASIEQTRRNPPNEQHNAGVQHQSSCSIYPPRRPYPSWSNSYGRNNRSCDLNIATQASLKDQYSTLNQPLASIRAGKFSSGGQVSAFQPSSANCASLPSNQSRQRWQSHDGRSRSCALAIQSSYVPPHLSSDMHATSPSAAAICAMEMLSRLCQESGLEWMDGMLLTGCLAYGLGDYNKAMKWYLKVLQRDPDNVEAMSNLAATLLALNRRDDAEQYWLRSVKLRPSYFEAIEHLIGLLHECHRGREAVKVIEYVEHALRINYDSNLAQTQRNMVTGGSPFAGKYISDSSDLEAIGGFGSSGYAISPSENGRMLALVHGKGNMLYQLGDNTGAAKAFEEAILIGAGRRHLGIRALIKQVLAVFSEQPRLGIGSPHGNYGVDEPILLPPDIALETSRLVFPTQGRLPGLEAVPDGFGYKAAVSIISNSLLSLAKIYQDGMSSSGAAATAPRATSGVQEILALYYLSLSLQPSPSTANNVGILLAGVQQSTRSRSTLKPTVSQTSSVPGVTPGSGIALALAYYDYGLKLDSHHAHLYTNLGSLFKDIGQLNAAIKMYEKAVECDGNFDIALANLANAVKDQGKVSDAIKYYKRAVTSNPDFAEAVCGLANALNSVCSWRGRGGINHFMNNRDRWHVDERGDLFDSKKASVPSSGWIERVVAIVEKQLHDGEGWGKGVLHSIGIEKLLQRLSLEGEGQHHRGLRSALEGWAGNQWEGAKVVRLIERATRQLVRQIYRSQYIEKRSIPSSHRMRPQLPAALAIPSAPTVLPFHTFTCPLSAKQIRKISQRNGLRVSCSTLRAPWLSAHVYDPPAPPKPYLNVGYISSDFNNHPLAHLMQSVFGFHDKLRVKAFCYATTTSDGSVHRQQIEREAPVFYDASTWSIDRVVNQVAADGIHILINLNGYTRGARNEVFAARPAPIQMSFMGFAGTLGAEWCDYLLADKIAVPPQTLRPWRGNVDLTDQTQDGNNEDDHDDWVYGENIIFTRDTFFCCDHRQSAPDAQEPQLSWPEEQRRRWKMRKDLFPTLSDDAVIFGNFNQLYKIDPTTFRTWLRILSRTPKAVLWLLRFPDLGEENLRETALRWVGAEVASRIIFTDVAPKHQHISRARVCDLFLDTPECNAHTTAADVLWSGTPLLTLPRYEYKMCSRMAASILRGALPKDVEGDRAAEDLITDSDDAYEEQGVELGSDLVYPVEDGKQGMGRGRLMELRKLLYESRRTSPLFDTRRWVRDLESAYSEAWRRWVNGEGGDIWL</sequence>
<feature type="region of interest" description="Disordered" evidence="9">
    <location>
        <begin position="1"/>
        <end position="108"/>
    </location>
</feature>
<dbReference type="EMBL" id="JACCJC010000004">
    <property type="protein sequence ID" value="KAF6240394.1"/>
    <property type="molecule type" value="Genomic_DNA"/>
</dbReference>
<evidence type="ECO:0000256" key="5">
    <source>
        <dbReference type="ARBA" id="ARBA00022679"/>
    </source>
</evidence>
<dbReference type="Gene3D" id="1.25.40.10">
    <property type="entry name" value="Tetratricopeptide repeat domain"/>
    <property type="match status" value="3"/>
</dbReference>
<feature type="domain" description="O-GlcNAc transferase C-terminal" evidence="10">
    <location>
        <begin position="1447"/>
        <end position="1653"/>
    </location>
</feature>
<keyword evidence="5" id="KW-0808">Transferase</keyword>
<accession>A0A8H6G4C7</accession>
<feature type="region of interest" description="Disordered" evidence="9">
    <location>
        <begin position="434"/>
        <end position="453"/>
    </location>
</feature>
<dbReference type="Pfam" id="PF13181">
    <property type="entry name" value="TPR_8"/>
    <property type="match status" value="1"/>
</dbReference>
<dbReference type="PROSITE" id="PS50293">
    <property type="entry name" value="TPR_REGION"/>
    <property type="match status" value="1"/>
</dbReference>
<feature type="compositionally biased region" description="Polar residues" evidence="9">
    <location>
        <begin position="157"/>
        <end position="182"/>
    </location>
</feature>
<dbReference type="Pfam" id="PF13844">
    <property type="entry name" value="Glyco_transf_41"/>
    <property type="match status" value="2"/>
</dbReference>
<feature type="compositionally biased region" description="Polar residues" evidence="9">
    <location>
        <begin position="434"/>
        <end position="452"/>
    </location>
</feature>
<feature type="repeat" description="TPR" evidence="8">
    <location>
        <begin position="991"/>
        <end position="1024"/>
    </location>
</feature>
<dbReference type="Gene3D" id="3.40.50.11380">
    <property type="match status" value="1"/>
</dbReference>
<evidence type="ECO:0000256" key="6">
    <source>
        <dbReference type="ARBA" id="ARBA00022737"/>
    </source>
</evidence>
<protein>
    <recommendedName>
        <fullName evidence="3">protein O-GlcNAc transferase</fullName>
        <ecNumber evidence="3">2.4.1.255</ecNumber>
    </recommendedName>
</protein>
<feature type="compositionally biased region" description="Polar residues" evidence="9">
    <location>
        <begin position="33"/>
        <end position="47"/>
    </location>
</feature>
<dbReference type="FunFam" id="3.40.50.11380:FF:000004">
    <property type="entry name" value="UDP-N-acetylglucosaminyltransferase (AFU_orthologue AFUA_1G03380)"/>
    <property type="match status" value="1"/>
</dbReference>
<comment type="caution">
    <text evidence="11">The sequence shown here is derived from an EMBL/GenBank/DDBJ whole genome shotgun (WGS) entry which is preliminary data.</text>
</comment>
<reference evidence="11 12" key="1">
    <citation type="journal article" date="2020" name="Genomics">
        <title>Complete, high-quality genomes from long-read metagenomic sequencing of two wolf lichen thalli reveals enigmatic genome architecture.</title>
        <authorList>
            <person name="McKenzie S.K."/>
            <person name="Walston R.F."/>
            <person name="Allen J.L."/>
        </authorList>
    </citation>
    <scope>NUCLEOTIDE SEQUENCE [LARGE SCALE GENOMIC DNA]</scope>
    <source>
        <strain evidence="11">WasteWater2</strain>
    </source>
</reference>
<dbReference type="InterPro" id="IPR019734">
    <property type="entry name" value="TPR_rpt"/>
</dbReference>
<feature type="region of interest" description="Disordered" evidence="9">
    <location>
        <begin position="157"/>
        <end position="196"/>
    </location>
</feature>
<dbReference type="OrthoDB" id="421121at2759"/>
<dbReference type="SUPFAM" id="SSF48452">
    <property type="entry name" value="TPR-like"/>
    <property type="match status" value="2"/>
</dbReference>
<evidence type="ECO:0000256" key="8">
    <source>
        <dbReference type="PROSITE-ProRule" id="PRU00339"/>
    </source>
</evidence>
<keyword evidence="7 8" id="KW-0802">TPR repeat</keyword>
<keyword evidence="12" id="KW-1185">Reference proteome</keyword>
<evidence type="ECO:0000256" key="2">
    <source>
        <dbReference type="ARBA" id="ARBA00005386"/>
    </source>
</evidence>